<dbReference type="InterPro" id="IPR029000">
    <property type="entry name" value="Cyclophilin-like_dom_sf"/>
</dbReference>
<name>A0A3D9Q3G1_9BACL</name>
<feature type="compositionally biased region" description="Polar residues" evidence="6">
    <location>
        <begin position="29"/>
        <end position="46"/>
    </location>
</feature>
<comment type="catalytic activity">
    <reaction evidence="1 5">
        <text>[protein]-peptidylproline (omega=180) = [protein]-peptidylproline (omega=0)</text>
        <dbReference type="Rhea" id="RHEA:16237"/>
        <dbReference type="Rhea" id="RHEA-COMP:10747"/>
        <dbReference type="Rhea" id="RHEA-COMP:10748"/>
        <dbReference type="ChEBI" id="CHEBI:83833"/>
        <dbReference type="ChEBI" id="CHEBI:83834"/>
        <dbReference type="EC" id="5.2.1.8"/>
    </reaction>
</comment>
<dbReference type="PROSITE" id="PS00170">
    <property type="entry name" value="CSA_PPIASE_1"/>
    <property type="match status" value="1"/>
</dbReference>
<dbReference type="AlphaFoldDB" id="A0A3D9Q3G1"/>
<dbReference type="EC" id="5.2.1.8" evidence="5"/>
<evidence type="ECO:0000259" key="7">
    <source>
        <dbReference type="PROSITE" id="PS50072"/>
    </source>
</evidence>
<sequence>MMNRTALVLILSAMLIVVAGCGNKSDNNAAQNNQGTVTDTTNDPADNTSSNGTGNATSGGSTNAGQTGQKSWKEMPKMSIDTAKAYSAVVKTNKGEFTIDLYAKDAPKTVNNFVFLSKEKYYEGVKFHRIIQSFMIQGGDPTGTGSGGPGYTIPDELNNGHKYEDGTIAMANTGQPGSGGSQFFICTGPDAKFLNSMPNYTIFGKVSKGMDVVKAIAATPVGPGNGEQQDSKPTKDVHIESIAISEK</sequence>
<accession>A0A3D9Q3G1</accession>
<evidence type="ECO:0000256" key="2">
    <source>
        <dbReference type="ARBA" id="ARBA00002388"/>
    </source>
</evidence>
<keyword evidence="5" id="KW-0732">Signal</keyword>
<evidence type="ECO:0000256" key="4">
    <source>
        <dbReference type="ARBA" id="ARBA00023235"/>
    </source>
</evidence>
<evidence type="ECO:0000256" key="6">
    <source>
        <dbReference type="SAM" id="MobiDB-lite"/>
    </source>
</evidence>
<proteinExistence type="inferred from homology"/>
<feature type="compositionally biased region" description="Low complexity" evidence="6">
    <location>
        <begin position="47"/>
        <end position="65"/>
    </location>
</feature>
<evidence type="ECO:0000256" key="1">
    <source>
        <dbReference type="ARBA" id="ARBA00000971"/>
    </source>
</evidence>
<dbReference type="InterPro" id="IPR044666">
    <property type="entry name" value="Cyclophilin_A-like"/>
</dbReference>
<dbReference type="PRINTS" id="PR00153">
    <property type="entry name" value="CSAPPISMRASE"/>
</dbReference>
<keyword evidence="4 5" id="KW-0413">Isomerase</keyword>
<evidence type="ECO:0000313" key="9">
    <source>
        <dbReference type="Proteomes" id="UP000256304"/>
    </source>
</evidence>
<keyword evidence="3 5" id="KW-0697">Rotamase</keyword>
<feature type="region of interest" description="Disordered" evidence="6">
    <location>
        <begin position="29"/>
        <end position="72"/>
    </location>
</feature>
<dbReference type="PANTHER" id="PTHR45625:SF4">
    <property type="entry name" value="PEPTIDYLPROLYL ISOMERASE DOMAIN AND WD REPEAT-CONTAINING PROTEIN 1"/>
    <property type="match status" value="1"/>
</dbReference>
<dbReference type="Pfam" id="PF00160">
    <property type="entry name" value="Pro_isomerase"/>
    <property type="match status" value="1"/>
</dbReference>
<dbReference type="EMBL" id="QTTN01000057">
    <property type="protein sequence ID" value="REE57369.1"/>
    <property type="molecule type" value="Genomic_DNA"/>
</dbReference>
<organism evidence="8 9">
    <name type="scientific">Paenibacillus taihuensis</name>
    <dbReference type="NCBI Taxonomy" id="1156355"/>
    <lineage>
        <taxon>Bacteria</taxon>
        <taxon>Bacillati</taxon>
        <taxon>Bacillota</taxon>
        <taxon>Bacilli</taxon>
        <taxon>Bacillales</taxon>
        <taxon>Paenibacillaceae</taxon>
        <taxon>Paenibacillus</taxon>
    </lineage>
</organism>
<dbReference type="PROSITE" id="PS50072">
    <property type="entry name" value="CSA_PPIASE_2"/>
    <property type="match status" value="1"/>
</dbReference>
<feature type="chain" id="PRO_5039746466" description="Peptidyl-prolyl cis-trans isomerase" evidence="5">
    <location>
        <begin position="20"/>
        <end position="247"/>
    </location>
</feature>
<evidence type="ECO:0000256" key="5">
    <source>
        <dbReference type="RuleBase" id="RU363019"/>
    </source>
</evidence>
<dbReference type="SUPFAM" id="SSF50891">
    <property type="entry name" value="Cyclophilin-like"/>
    <property type="match status" value="1"/>
</dbReference>
<dbReference type="GO" id="GO:0003755">
    <property type="term" value="F:peptidyl-prolyl cis-trans isomerase activity"/>
    <property type="evidence" value="ECO:0007669"/>
    <property type="project" value="UniProtKB-UniRule"/>
</dbReference>
<dbReference type="InterPro" id="IPR020892">
    <property type="entry name" value="Cyclophilin-type_PPIase_CS"/>
</dbReference>
<comment type="similarity">
    <text evidence="5">Belongs to the cyclophilin-type PPIase family.</text>
</comment>
<dbReference type="Gene3D" id="2.40.100.10">
    <property type="entry name" value="Cyclophilin-like"/>
    <property type="match status" value="1"/>
</dbReference>
<evidence type="ECO:0000313" key="8">
    <source>
        <dbReference type="EMBL" id="REE57369.1"/>
    </source>
</evidence>
<comment type="caution">
    <text evidence="8">The sequence shown here is derived from an EMBL/GenBank/DDBJ whole genome shotgun (WGS) entry which is preliminary data.</text>
</comment>
<keyword evidence="9" id="KW-1185">Reference proteome</keyword>
<dbReference type="PANTHER" id="PTHR45625">
    <property type="entry name" value="PEPTIDYL-PROLYL CIS-TRANS ISOMERASE-RELATED"/>
    <property type="match status" value="1"/>
</dbReference>
<feature type="domain" description="PPIase cyclophilin-type" evidence="7">
    <location>
        <begin position="95"/>
        <end position="244"/>
    </location>
</feature>
<feature type="region of interest" description="Disordered" evidence="6">
    <location>
        <begin position="219"/>
        <end position="247"/>
    </location>
</feature>
<feature type="signal peptide" evidence="5">
    <location>
        <begin position="1"/>
        <end position="19"/>
    </location>
</feature>
<feature type="compositionally biased region" description="Basic and acidic residues" evidence="6">
    <location>
        <begin position="229"/>
        <end position="247"/>
    </location>
</feature>
<dbReference type="PROSITE" id="PS51257">
    <property type="entry name" value="PROKAR_LIPOPROTEIN"/>
    <property type="match status" value="1"/>
</dbReference>
<evidence type="ECO:0000256" key="3">
    <source>
        <dbReference type="ARBA" id="ARBA00023110"/>
    </source>
</evidence>
<dbReference type="InterPro" id="IPR002130">
    <property type="entry name" value="Cyclophilin-type_PPIase_dom"/>
</dbReference>
<gene>
    <name evidence="8" type="ORF">A8990_15715</name>
</gene>
<dbReference type="GO" id="GO:0006457">
    <property type="term" value="P:protein folding"/>
    <property type="evidence" value="ECO:0007669"/>
    <property type="project" value="InterPro"/>
</dbReference>
<reference evidence="8 9" key="1">
    <citation type="submission" date="2018-08" db="EMBL/GenBank/DDBJ databases">
        <title>Genomic Encyclopedia of Type Strains, Phase III (KMG-III): the genomes of soil and plant-associated and newly described type strains.</title>
        <authorList>
            <person name="Whitman W."/>
        </authorList>
    </citation>
    <scope>NUCLEOTIDE SEQUENCE [LARGE SCALE GENOMIC DNA]</scope>
    <source>
        <strain evidence="8 9">CGMCC 1.10966</strain>
    </source>
</reference>
<comment type="function">
    <text evidence="2 5">PPIases accelerate the folding of proteins. It catalyzes the cis-trans isomerization of proline imidic peptide bonds in oligopeptides.</text>
</comment>
<protein>
    <recommendedName>
        <fullName evidence="5">Peptidyl-prolyl cis-trans isomerase</fullName>
        <shortName evidence="5">PPIase</shortName>
        <ecNumber evidence="5">5.2.1.8</ecNumber>
    </recommendedName>
</protein>
<dbReference type="CDD" id="cd00317">
    <property type="entry name" value="cyclophilin"/>
    <property type="match status" value="1"/>
</dbReference>
<dbReference type="Proteomes" id="UP000256304">
    <property type="component" value="Unassembled WGS sequence"/>
</dbReference>
<dbReference type="RefSeq" id="WP_425463943.1">
    <property type="nucleotide sequence ID" value="NZ_QTTN01000057.1"/>
</dbReference>